<dbReference type="InterPro" id="IPR028348">
    <property type="entry name" value="FAD-binding_protein"/>
</dbReference>
<proteinExistence type="predicted"/>
<dbReference type="Gene3D" id="3.30.70.2700">
    <property type="match status" value="1"/>
</dbReference>
<protein>
    <recommendedName>
        <fullName evidence="1">FAD-dependent protein C-terminal domain-containing protein</fullName>
    </recommendedName>
</protein>
<organism evidence="2 3">
    <name type="scientific">Ileibacterium valens</name>
    <dbReference type="NCBI Taxonomy" id="1862668"/>
    <lineage>
        <taxon>Bacteria</taxon>
        <taxon>Bacillati</taxon>
        <taxon>Bacillota</taxon>
        <taxon>Erysipelotrichia</taxon>
        <taxon>Erysipelotrichales</taxon>
        <taxon>Erysipelotrichaceae</taxon>
        <taxon>Ileibacterium</taxon>
    </lineage>
</organism>
<dbReference type="PANTHER" id="PTHR42842">
    <property type="entry name" value="FAD/NAD(P)-BINDING OXIDOREDUCTASE"/>
    <property type="match status" value="1"/>
</dbReference>
<sequence>MIRIHQVKTADPADLEKQILKKLNMPKKDLEYWKIHRRSIDARKHQVQYSYVVDAKVANEKKYLKNWDVFRTPDETFRFKPAGEQRLKNRPVVIGMGPAGLFAGLLLAEYGYKPIIIERGSAIEKRSKDVDHFWKTGELDPESNVQFGMGGAGAFSDGKLTTRSKDVLGRKVLEDLVSLSANPDILIDQHPHIGTDGFISILKNARKRIEEQGGTFFFDTRLDDIEVFNDSLCAMTISRLEDENFEGKLDDVDVRTRITETLPVEAMIFASGHSAEDTLRTLEKRGICMEPKNFAIGLRIEHLQSYINEAMLGSACHQKDLIPARYQLTHTANTGKGVYSFCMCPGGYVIPSSSALHTVVCNGMSYSDRAGDQANSALLVQVTPEDYGSGLFDGMDFQQKLEKKAFDLSGSYKAPVQLVSDFIEGKISDHFEEVKPTYELGTVFTDFNTILPEKIAESLKDALIHFEQKVPGFTKNALLTGMETRSSSSIRVVRQSDSLESNIHGFYPCGEGSGYAGGIMTSAIDGLKCAMALMNRFERPSDLNLK</sequence>
<dbReference type="PANTHER" id="PTHR42842:SF3">
    <property type="entry name" value="FAD_NAD(P)-BINDING OXIDOREDUCTASE FAMILY PROTEIN"/>
    <property type="match status" value="1"/>
</dbReference>
<dbReference type="RefSeq" id="WP_075818625.1">
    <property type="nucleotide sequence ID" value="NZ_CAPNHH010000075.1"/>
</dbReference>
<evidence type="ECO:0000313" key="2">
    <source>
        <dbReference type="EMBL" id="OLU40947.1"/>
    </source>
</evidence>
<dbReference type="Proteomes" id="UP000186341">
    <property type="component" value="Unassembled WGS sequence"/>
</dbReference>
<evidence type="ECO:0000259" key="1">
    <source>
        <dbReference type="Pfam" id="PF21688"/>
    </source>
</evidence>
<evidence type="ECO:0000313" key="3">
    <source>
        <dbReference type="Proteomes" id="UP000186341"/>
    </source>
</evidence>
<dbReference type="AlphaFoldDB" id="A0A1U7NHA8"/>
<dbReference type="PIRSF" id="PIRSF038984">
    <property type="entry name" value="FAD_binding_protein"/>
    <property type="match status" value="1"/>
</dbReference>
<feature type="domain" description="FAD-dependent protein C-terminal" evidence="1">
    <location>
        <begin position="293"/>
        <end position="486"/>
    </location>
</feature>
<dbReference type="SUPFAM" id="SSF51905">
    <property type="entry name" value="FAD/NAD(P)-binding domain"/>
    <property type="match status" value="1"/>
</dbReference>
<dbReference type="Gene3D" id="3.50.50.60">
    <property type="entry name" value="FAD/NAD(P)-binding domain"/>
    <property type="match status" value="2"/>
</dbReference>
<dbReference type="InterPro" id="IPR049516">
    <property type="entry name" value="FAD-depend_C"/>
</dbReference>
<accession>A0A1U7NHA8</accession>
<dbReference type="GeneID" id="82202401"/>
<gene>
    <name evidence="2" type="ORF">BO222_04120</name>
</gene>
<comment type="caution">
    <text evidence="2">The sequence shown here is derived from an EMBL/GenBank/DDBJ whole genome shotgun (WGS) entry which is preliminary data.</text>
</comment>
<reference evidence="2 3" key="1">
    <citation type="submission" date="2016-11" db="EMBL/GenBank/DDBJ databases">
        <title>Description of two novel members of the family Erysipelotrichaceae: Ileibacterium lipovorans gen. nov., sp. nov. and Dubosiella newyorkensis, gen. nov., sp. nov.</title>
        <authorList>
            <person name="Cox L.M."/>
            <person name="Sohn J."/>
            <person name="Tyrrell K.L."/>
            <person name="Citron D.M."/>
            <person name="Lawson P.A."/>
            <person name="Patel N.B."/>
            <person name="Iizumi T."/>
            <person name="Perez-Perez G.I."/>
            <person name="Goldstein E.J."/>
            <person name="Blaser M.J."/>
        </authorList>
    </citation>
    <scope>NUCLEOTIDE SEQUENCE [LARGE SCALE GENOMIC DNA]</scope>
    <source>
        <strain evidence="2 3">NYU-BL-A3</strain>
    </source>
</reference>
<dbReference type="OrthoDB" id="9762921at2"/>
<keyword evidence="3" id="KW-1185">Reference proteome</keyword>
<dbReference type="Pfam" id="PF21688">
    <property type="entry name" value="FAD-depend_C"/>
    <property type="match status" value="1"/>
</dbReference>
<dbReference type="EMBL" id="MPJW01000094">
    <property type="protein sequence ID" value="OLU40947.1"/>
    <property type="molecule type" value="Genomic_DNA"/>
</dbReference>
<dbReference type="InterPro" id="IPR036188">
    <property type="entry name" value="FAD/NAD-bd_sf"/>
</dbReference>
<name>A0A1U7NHA8_9FIRM</name>